<accession>A0AAN6NM33</accession>
<reference evidence="3" key="1">
    <citation type="journal article" date="2023" name="Mol. Phylogenet. Evol.">
        <title>Genome-scale phylogeny and comparative genomics of the fungal order Sordariales.</title>
        <authorList>
            <person name="Hensen N."/>
            <person name="Bonometti L."/>
            <person name="Westerberg I."/>
            <person name="Brannstrom I.O."/>
            <person name="Guillou S."/>
            <person name="Cros-Aarteil S."/>
            <person name="Calhoun S."/>
            <person name="Haridas S."/>
            <person name="Kuo A."/>
            <person name="Mondo S."/>
            <person name="Pangilinan J."/>
            <person name="Riley R."/>
            <person name="LaButti K."/>
            <person name="Andreopoulos B."/>
            <person name="Lipzen A."/>
            <person name="Chen C."/>
            <person name="Yan M."/>
            <person name="Daum C."/>
            <person name="Ng V."/>
            <person name="Clum A."/>
            <person name="Steindorff A."/>
            <person name="Ohm R.A."/>
            <person name="Martin F."/>
            <person name="Silar P."/>
            <person name="Natvig D.O."/>
            <person name="Lalanne C."/>
            <person name="Gautier V."/>
            <person name="Ament-Velasquez S.L."/>
            <person name="Kruys A."/>
            <person name="Hutchinson M.I."/>
            <person name="Powell A.J."/>
            <person name="Barry K."/>
            <person name="Miller A.N."/>
            <person name="Grigoriev I.V."/>
            <person name="Debuchy R."/>
            <person name="Gladieux P."/>
            <person name="Hiltunen Thoren M."/>
            <person name="Johannesson H."/>
        </authorList>
    </citation>
    <scope>NUCLEOTIDE SEQUENCE</scope>
    <source>
        <strain evidence="3">CBS 626.80</strain>
    </source>
</reference>
<dbReference type="EMBL" id="MU859267">
    <property type="protein sequence ID" value="KAK3948361.1"/>
    <property type="molecule type" value="Genomic_DNA"/>
</dbReference>
<feature type="region of interest" description="Disordered" evidence="1">
    <location>
        <begin position="215"/>
        <end position="471"/>
    </location>
</feature>
<feature type="compositionally biased region" description="Polar residues" evidence="1">
    <location>
        <begin position="436"/>
        <end position="450"/>
    </location>
</feature>
<name>A0AAN6NM33_9PEZI</name>
<dbReference type="AlphaFoldDB" id="A0AAN6NM33"/>
<feature type="compositionally biased region" description="Pro residues" evidence="1">
    <location>
        <begin position="215"/>
        <end position="226"/>
    </location>
</feature>
<protein>
    <recommendedName>
        <fullName evidence="2">DUF7587 domain-containing protein</fullName>
    </recommendedName>
</protein>
<gene>
    <name evidence="3" type="ORF">QBC32DRAFT_222150</name>
</gene>
<feature type="compositionally biased region" description="Low complexity" evidence="1">
    <location>
        <begin position="316"/>
        <end position="335"/>
    </location>
</feature>
<dbReference type="Pfam" id="PF24494">
    <property type="entry name" value="DUF7587"/>
    <property type="match status" value="1"/>
</dbReference>
<sequence>MARRRNGRPWKYYAERDYDIPQYLYFVEHAGSQSWEDDMNDYVAADTCNKGRRGLVHLQESIHQHVNWYNRRPTCFISTFSNYNHAWNWASQRYGPVTVHTIDTRCIDEDCPPIFYAPDFTDNCWKTSEYLFLDYIPVHTHNPYDAEFVFLTYIPYAAIIDIHTIHSPPPDPDLRAPFATASSSVPLIPVTPHPVPPPPYEEAYPPLLGNRVAPMPAPAPTPPPIRSLPSYNDEFPPLPSRRITPPPVPAPSPPPVRSPPSYDAPQHFASPPYTTPGRYITSIPPTGTPPRAPPAAETGAYAQSDPGNPRAPEQESSTAPSVTSPPHTSPGHTPGYITPGQIMSGQNTPAVPVRFPPPALPQPMDDTAAPEPQGFSVTEPPMASDAGAAGPSSQPETSVDKPETPVQSNPETAVPGAGGVNINFLVEASDGEKSDSQNPGISNSPSSTRAVESKPGSPAPSGSNMNFFAED</sequence>
<feature type="compositionally biased region" description="Polar residues" evidence="1">
    <location>
        <begin position="460"/>
        <end position="471"/>
    </location>
</feature>
<evidence type="ECO:0000259" key="2">
    <source>
        <dbReference type="Pfam" id="PF24494"/>
    </source>
</evidence>
<evidence type="ECO:0000313" key="4">
    <source>
        <dbReference type="Proteomes" id="UP001303222"/>
    </source>
</evidence>
<reference evidence="3" key="2">
    <citation type="submission" date="2023-06" db="EMBL/GenBank/DDBJ databases">
        <authorList>
            <consortium name="Lawrence Berkeley National Laboratory"/>
            <person name="Mondo S.J."/>
            <person name="Hensen N."/>
            <person name="Bonometti L."/>
            <person name="Westerberg I."/>
            <person name="Brannstrom I.O."/>
            <person name="Guillou S."/>
            <person name="Cros-Aarteil S."/>
            <person name="Calhoun S."/>
            <person name="Haridas S."/>
            <person name="Kuo A."/>
            <person name="Pangilinan J."/>
            <person name="Riley R."/>
            <person name="Labutti K."/>
            <person name="Andreopoulos B."/>
            <person name="Lipzen A."/>
            <person name="Chen C."/>
            <person name="Yanf M."/>
            <person name="Daum C."/>
            <person name="Ng V."/>
            <person name="Clum A."/>
            <person name="Steindorff A."/>
            <person name="Ohm R."/>
            <person name="Martin F."/>
            <person name="Silar P."/>
            <person name="Natvig D."/>
            <person name="Lalanne C."/>
            <person name="Gautier V."/>
            <person name="Ament-Velasquez S.L."/>
            <person name="Kruys A."/>
            <person name="Hutchinson M.I."/>
            <person name="Powell A.J."/>
            <person name="Barry K."/>
            <person name="Miller A.N."/>
            <person name="Grigoriev I.V."/>
            <person name="Debuchy R."/>
            <person name="Gladieux P."/>
            <person name="Thoren M.H."/>
            <person name="Johannesson H."/>
        </authorList>
    </citation>
    <scope>NUCLEOTIDE SEQUENCE</scope>
    <source>
        <strain evidence="3">CBS 626.80</strain>
    </source>
</reference>
<evidence type="ECO:0000256" key="1">
    <source>
        <dbReference type="SAM" id="MobiDB-lite"/>
    </source>
</evidence>
<organism evidence="3 4">
    <name type="scientific">Pseudoneurospora amorphoporcata</name>
    <dbReference type="NCBI Taxonomy" id="241081"/>
    <lineage>
        <taxon>Eukaryota</taxon>
        <taxon>Fungi</taxon>
        <taxon>Dikarya</taxon>
        <taxon>Ascomycota</taxon>
        <taxon>Pezizomycotina</taxon>
        <taxon>Sordariomycetes</taxon>
        <taxon>Sordariomycetidae</taxon>
        <taxon>Sordariales</taxon>
        <taxon>Sordariaceae</taxon>
        <taxon>Pseudoneurospora</taxon>
    </lineage>
</organism>
<dbReference type="Proteomes" id="UP001303222">
    <property type="component" value="Unassembled WGS sequence"/>
</dbReference>
<feature type="domain" description="DUF7587" evidence="2">
    <location>
        <begin position="20"/>
        <end position="161"/>
    </location>
</feature>
<keyword evidence="4" id="KW-1185">Reference proteome</keyword>
<feature type="compositionally biased region" description="Pro residues" evidence="1">
    <location>
        <begin position="236"/>
        <end position="258"/>
    </location>
</feature>
<dbReference type="SUPFAM" id="SSF56399">
    <property type="entry name" value="ADP-ribosylation"/>
    <property type="match status" value="1"/>
</dbReference>
<dbReference type="PANTHER" id="PTHR40781">
    <property type="match status" value="1"/>
</dbReference>
<comment type="caution">
    <text evidence="3">The sequence shown here is derived from an EMBL/GenBank/DDBJ whole genome shotgun (WGS) entry which is preliminary data.</text>
</comment>
<proteinExistence type="predicted"/>
<dbReference type="InterPro" id="IPR056009">
    <property type="entry name" value="DUF7587"/>
</dbReference>
<dbReference type="PANTHER" id="PTHR40781:SF1">
    <property type="match status" value="1"/>
</dbReference>
<evidence type="ECO:0000313" key="3">
    <source>
        <dbReference type="EMBL" id="KAK3948361.1"/>
    </source>
</evidence>